<evidence type="ECO:0000256" key="1">
    <source>
        <dbReference type="SAM" id="MobiDB-lite"/>
    </source>
</evidence>
<gene>
    <name evidence="2" type="ORF">PUN28_004376</name>
</gene>
<dbReference type="InterPro" id="IPR026321">
    <property type="entry name" value="CC134"/>
</dbReference>
<protein>
    <recommendedName>
        <fullName evidence="4">Coiled-coil domain-containing protein 134</fullName>
    </recommendedName>
</protein>
<proteinExistence type="predicted"/>
<dbReference type="AlphaFoldDB" id="A0AAW2GGK8"/>
<feature type="compositionally biased region" description="Basic residues" evidence="1">
    <location>
        <begin position="241"/>
        <end position="254"/>
    </location>
</feature>
<comment type="caution">
    <text evidence="2">The sequence shown here is derived from an EMBL/GenBank/DDBJ whole genome shotgun (WGS) entry which is preliminary data.</text>
</comment>
<dbReference type="Pfam" id="PF15002">
    <property type="entry name" value="ERK-JNK_inhib"/>
    <property type="match status" value="1"/>
</dbReference>
<dbReference type="PANTHER" id="PTHR14735">
    <property type="entry name" value="COILED-COIL DOMAIN-CONTAINING PROTEIN 134"/>
    <property type="match status" value="1"/>
</dbReference>
<accession>A0AAW2GGK8</accession>
<organism evidence="2 3">
    <name type="scientific">Cardiocondyla obscurior</name>
    <dbReference type="NCBI Taxonomy" id="286306"/>
    <lineage>
        <taxon>Eukaryota</taxon>
        <taxon>Metazoa</taxon>
        <taxon>Ecdysozoa</taxon>
        <taxon>Arthropoda</taxon>
        <taxon>Hexapoda</taxon>
        <taxon>Insecta</taxon>
        <taxon>Pterygota</taxon>
        <taxon>Neoptera</taxon>
        <taxon>Endopterygota</taxon>
        <taxon>Hymenoptera</taxon>
        <taxon>Apocrita</taxon>
        <taxon>Aculeata</taxon>
        <taxon>Formicoidea</taxon>
        <taxon>Formicidae</taxon>
        <taxon>Myrmicinae</taxon>
        <taxon>Cardiocondyla</taxon>
    </lineage>
</organism>
<evidence type="ECO:0000313" key="2">
    <source>
        <dbReference type="EMBL" id="KAL0125191.1"/>
    </source>
</evidence>
<sequence length="262" mass="29914">MVSPERGEHHPAIAATRQVNFSTMHRPQTSQLLHVLFYVAVAASMLTAFATAQRETGEPIAGEARKNEESKLKLDEELFKKLFAQRRKDHTEAVQTLLKMDNYERLYKMITVLAAKIMEVIESSKNVLEKAGFPPRNNSFPEDTNVKDALSSILENSALFGDIILHLPDICHRILRTQPGWNSTIHWSLNFANQMRHLLNKSTITMFRLVEQELNVTERDPGYFNPYRSAAHAGQHEDTVKKKKSAKKEKRKKGPQIAKIEL</sequence>
<dbReference type="PANTHER" id="PTHR14735:SF1">
    <property type="entry name" value="COILED-COIL DOMAIN-CONTAINING PROTEIN 134"/>
    <property type="match status" value="1"/>
</dbReference>
<keyword evidence="3" id="KW-1185">Reference proteome</keyword>
<feature type="region of interest" description="Disordered" evidence="1">
    <location>
        <begin position="227"/>
        <end position="262"/>
    </location>
</feature>
<name>A0AAW2GGK8_9HYME</name>
<reference evidence="2 3" key="1">
    <citation type="submission" date="2023-03" db="EMBL/GenBank/DDBJ databases">
        <title>High recombination rates correlate with genetic variation in Cardiocondyla obscurior ants.</title>
        <authorList>
            <person name="Errbii M."/>
        </authorList>
    </citation>
    <scope>NUCLEOTIDE SEQUENCE [LARGE SCALE GENOMIC DNA]</scope>
    <source>
        <strain evidence="2">Alpha-2009</strain>
        <tissue evidence="2">Whole body</tissue>
    </source>
</reference>
<dbReference type="EMBL" id="JADYXP020000004">
    <property type="protein sequence ID" value="KAL0125191.1"/>
    <property type="molecule type" value="Genomic_DNA"/>
</dbReference>
<dbReference type="Proteomes" id="UP001430953">
    <property type="component" value="Unassembled WGS sequence"/>
</dbReference>
<evidence type="ECO:0000313" key="3">
    <source>
        <dbReference type="Proteomes" id="UP001430953"/>
    </source>
</evidence>
<evidence type="ECO:0008006" key="4">
    <source>
        <dbReference type="Google" id="ProtNLM"/>
    </source>
</evidence>